<sequence>MDSIRDLSSHLPRRRHEHPQELLSDFKAAALSVTNLYKSADAAQKKSRAAGYQDALDDLLAFLDKEDIGLMDGEGWRIRQWATARLDDDGSGQRQQQAPTSDTEGDAEKDEEDTNTRSSSPEVQRKMNVSASSDPSEDATEQRRVVSEPPAAQLQQQQQQRAGTPTSAPRTEFTFRSNQSYPSNHDRESGMELDNSTAASTPSATSTTGEPPIRVVSRPNRARHAHRHRESGNRAANGPTINFNLGSGAGNKRKIPYPDFFDISGIDFNQDNRRDGRGGNSGGGGGKRGRFV</sequence>
<protein>
    <submittedName>
        <fullName evidence="2">Uncharacterized protein</fullName>
    </submittedName>
</protein>
<feature type="compositionally biased region" description="Acidic residues" evidence="1">
    <location>
        <begin position="103"/>
        <end position="113"/>
    </location>
</feature>
<feature type="compositionally biased region" description="Polar residues" evidence="1">
    <location>
        <begin position="116"/>
        <end position="134"/>
    </location>
</feature>
<dbReference type="Proteomes" id="UP000269539">
    <property type="component" value="Unassembled WGS sequence"/>
</dbReference>
<feature type="region of interest" description="Disordered" evidence="1">
    <location>
        <begin position="86"/>
        <end position="254"/>
    </location>
</feature>
<feature type="compositionally biased region" description="Polar residues" evidence="1">
    <location>
        <begin position="161"/>
        <end position="183"/>
    </location>
</feature>
<feature type="region of interest" description="Disordered" evidence="1">
    <location>
        <begin position="266"/>
        <end position="292"/>
    </location>
</feature>
<feature type="compositionally biased region" description="Polar residues" evidence="1">
    <location>
        <begin position="92"/>
        <end position="102"/>
    </location>
</feature>
<evidence type="ECO:0000256" key="1">
    <source>
        <dbReference type="SAM" id="MobiDB-lite"/>
    </source>
</evidence>
<evidence type="ECO:0000313" key="3">
    <source>
        <dbReference type="Proteomes" id="UP000269539"/>
    </source>
</evidence>
<comment type="caution">
    <text evidence="2">The sequence shown here is derived from an EMBL/GenBank/DDBJ whole genome shotgun (WGS) entry which is preliminary data.</text>
</comment>
<feature type="region of interest" description="Disordered" evidence="1">
    <location>
        <begin position="1"/>
        <end position="20"/>
    </location>
</feature>
<feature type="compositionally biased region" description="Basic residues" evidence="1">
    <location>
        <begin position="220"/>
        <end position="229"/>
    </location>
</feature>
<proteinExistence type="predicted"/>
<dbReference type="PANTHER" id="PTHR38645:SF1">
    <property type="entry name" value="YALI0F12243P"/>
    <property type="match status" value="1"/>
</dbReference>
<dbReference type="EMBL" id="QWIO01003620">
    <property type="protein sequence ID" value="RMY43241.1"/>
    <property type="molecule type" value="Genomic_DNA"/>
</dbReference>
<evidence type="ECO:0000313" key="2">
    <source>
        <dbReference type="EMBL" id="RMY43241.1"/>
    </source>
</evidence>
<dbReference type="AlphaFoldDB" id="A0A3M7BTW1"/>
<accession>A0A3M7BTW1</accession>
<dbReference type="PANTHER" id="PTHR38645">
    <property type="entry name" value="CHROMOSOME 9, WHOLE GENOME SHOTGUN SEQUENCE"/>
    <property type="match status" value="1"/>
</dbReference>
<dbReference type="InterPro" id="IPR029196">
    <property type="entry name" value="HAPSTR1-like"/>
</dbReference>
<name>A0A3M7BTW1_HORWE</name>
<dbReference type="VEuPathDB" id="FungiDB:BTJ68_03850"/>
<reference evidence="2 3" key="1">
    <citation type="journal article" date="2018" name="BMC Genomics">
        <title>Genomic evidence for intraspecific hybridization in a clonal and extremely halotolerant yeast.</title>
        <authorList>
            <person name="Gostincar C."/>
            <person name="Stajich J.E."/>
            <person name="Zupancic J."/>
            <person name="Zalar P."/>
            <person name="Gunde-Cimerman N."/>
        </authorList>
    </citation>
    <scope>NUCLEOTIDE SEQUENCE [LARGE SCALE GENOMIC DNA]</scope>
    <source>
        <strain evidence="2 3">EXF-10513</strain>
    </source>
</reference>
<gene>
    <name evidence="2" type="ORF">D0864_15888</name>
</gene>
<feature type="compositionally biased region" description="Low complexity" evidence="1">
    <location>
        <begin position="196"/>
        <end position="208"/>
    </location>
</feature>
<dbReference type="Pfam" id="PF15251">
    <property type="entry name" value="TAPR1-like"/>
    <property type="match status" value="1"/>
</dbReference>
<organism evidence="2 3">
    <name type="scientific">Hortaea werneckii</name>
    <name type="common">Black yeast</name>
    <name type="synonym">Cladosporium werneckii</name>
    <dbReference type="NCBI Taxonomy" id="91943"/>
    <lineage>
        <taxon>Eukaryota</taxon>
        <taxon>Fungi</taxon>
        <taxon>Dikarya</taxon>
        <taxon>Ascomycota</taxon>
        <taxon>Pezizomycotina</taxon>
        <taxon>Dothideomycetes</taxon>
        <taxon>Dothideomycetidae</taxon>
        <taxon>Mycosphaerellales</taxon>
        <taxon>Teratosphaeriaceae</taxon>
        <taxon>Hortaea</taxon>
    </lineage>
</organism>